<evidence type="ECO:0000313" key="2">
    <source>
        <dbReference type="EMBL" id="OCK73337.1"/>
    </source>
</evidence>
<dbReference type="Proteomes" id="UP000250266">
    <property type="component" value="Unassembled WGS sequence"/>
</dbReference>
<protein>
    <submittedName>
        <fullName evidence="2">Uncharacterized protein</fullName>
    </submittedName>
</protein>
<accession>A0A8E2J8M0</accession>
<keyword evidence="3" id="KW-1185">Reference proteome</keyword>
<sequence length="128" mass="14821">MEIYSGDRIFEPRVHTVHPHQDHHGRSSTPFSKPKRDCHGISGAIFRSSQRIAARHRRVEAIAYSMKEYKKAVQVVKNNIDSLQSATTTVAMKESEHQSDKDKRTQYTAFEQDNNRNVVRTSHFVQQK</sequence>
<dbReference type="EMBL" id="KV745820">
    <property type="protein sequence ID" value="OCK73337.1"/>
    <property type="molecule type" value="Genomic_DNA"/>
</dbReference>
<dbReference type="AlphaFoldDB" id="A0A8E2J8M0"/>
<feature type="region of interest" description="Disordered" evidence="1">
    <location>
        <begin position="17"/>
        <end position="38"/>
    </location>
</feature>
<gene>
    <name evidence="2" type="ORF">K432DRAFT_4264</name>
</gene>
<reference evidence="2 3" key="1">
    <citation type="journal article" date="2016" name="Nat. Commun.">
        <title>Ectomycorrhizal ecology is imprinted in the genome of the dominant symbiotic fungus Cenococcum geophilum.</title>
        <authorList>
            <consortium name="DOE Joint Genome Institute"/>
            <person name="Peter M."/>
            <person name="Kohler A."/>
            <person name="Ohm R.A."/>
            <person name="Kuo A."/>
            <person name="Krutzmann J."/>
            <person name="Morin E."/>
            <person name="Arend M."/>
            <person name="Barry K.W."/>
            <person name="Binder M."/>
            <person name="Choi C."/>
            <person name="Clum A."/>
            <person name="Copeland A."/>
            <person name="Grisel N."/>
            <person name="Haridas S."/>
            <person name="Kipfer T."/>
            <person name="LaButti K."/>
            <person name="Lindquist E."/>
            <person name="Lipzen A."/>
            <person name="Maire R."/>
            <person name="Meier B."/>
            <person name="Mihaltcheva S."/>
            <person name="Molinier V."/>
            <person name="Murat C."/>
            <person name="Poggeler S."/>
            <person name="Quandt C.A."/>
            <person name="Sperisen C."/>
            <person name="Tritt A."/>
            <person name="Tisserant E."/>
            <person name="Crous P.W."/>
            <person name="Henrissat B."/>
            <person name="Nehls U."/>
            <person name="Egli S."/>
            <person name="Spatafora J.W."/>
            <person name="Grigoriev I.V."/>
            <person name="Martin F.M."/>
        </authorList>
    </citation>
    <scope>NUCLEOTIDE SEQUENCE [LARGE SCALE GENOMIC DNA]</scope>
    <source>
        <strain evidence="2 3">CBS 459.81</strain>
    </source>
</reference>
<evidence type="ECO:0000313" key="3">
    <source>
        <dbReference type="Proteomes" id="UP000250266"/>
    </source>
</evidence>
<dbReference type="OrthoDB" id="5235678at2759"/>
<organism evidence="2 3">
    <name type="scientific">Lepidopterella palustris CBS 459.81</name>
    <dbReference type="NCBI Taxonomy" id="1314670"/>
    <lineage>
        <taxon>Eukaryota</taxon>
        <taxon>Fungi</taxon>
        <taxon>Dikarya</taxon>
        <taxon>Ascomycota</taxon>
        <taxon>Pezizomycotina</taxon>
        <taxon>Dothideomycetes</taxon>
        <taxon>Pleosporomycetidae</taxon>
        <taxon>Mytilinidiales</taxon>
        <taxon>Argynnaceae</taxon>
        <taxon>Lepidopterella</taxon>
    </lineage>
</organism>
<proteinExistence type="predicted"/>
<name>A0A8E2J8M0_9PEZI</name>
<evidence type="ECO:0000256" key="1">
    <source>
        <dbReference type="SAM" id="MobiDB-lite"/>
    </source>
</evidence>